<evidence type="ECO:0000313" key="1">
    <source>
        <dbReference type="EMBL" id="QHU20878.1"/>
    </source>
</evidence>
<sequence length="83" mass="9687">MGKKIQRSPYIVNSATGMVTEDKRETLDEKKYFRVMPLDMSGNGVEKLYFDSKEQYQDWRSKYINEDKYKSVGIINIPGLNSL</sequence>
<accession>A0A6C0KX17</accession>
<dbReference type="EMBL" id="MN740975">
    <property type="protein sequence ID" value="QHU20878.1"/>
    <property type="molecule type" value="Genomic_DNA"/>
</dbReference>
<proteinExistence type="predicted"/>
<name>A0A6C0KX17_9ZZZZ</name>
<reference evidence="1" key="1">
    <citation type="journal article" date="2020" name="Nature">
        <title>Giant virus diversity and host interactions through global metagenomics.</title>
        <authorList>
            <person name="Schulz F."/>
            <person name="Roux S."/>
            <person name="Paez-Espino D."/>
            <person name="Jungbluth S."/>
            <person name="Walsh D.A."/>
            <person name="Denef V.J."/>
            <person name="McMahon K.D."/>
            <person name="Konstantinidis K.T."/>
            <person name="Eloe-Fadrosh E.A."/>
            <person name="Kyrpides N.C."/>
            <person name="Woyke T."/>
        </authorList>
    </citation>
    <scope>NUCLEOTIDE SEQUENCE</scope>
    <source>
        <strain evidence="1">GVMAG-S-3300013094-100</strain>
    </source>
</reference>
<protein>
    <submittedName>
        <fullName evidence="1">Uncharacterized protein</fullName>
    </submittedName>
</protein>
<dbReference type="AlphaFoldDB" id="A0A6C0KX17"/>
<organism evidence="1">
    <name type="scientific">viral metagenome</name>
    <dbReference type="NCBI Taxonomy" id="1070528"/>
    <lineage>
        <taxon>unclassified sequences</taxon>
        <taxon>metagenomes</taxon>
        <taxon>organismal metagenomes</taxon>
    </lineage>
</organism>